<dbReference type="EMBL" id="WHWC01000019">
    <property type="protein sequence ID" value="KAG8363568.1"/>
    <property type="molecule type" value="Genomic_DNA"/>
</dbReference>
<reference evidence="2" key="1">
    <citation type="submission" date="2019-10" db="EMBL/GenBank/DDBJ databases">
        <authorList>
            <person name="Zhang R."/>
            <person name="Pan Y."/>
            <person name="Wang J."/>
            <person name="Ma R."/>
            <person name="Yu S."/>
        </authorList>
    </citation>
    <scope>NUCLEOTIDE SEQUENCE</scope>
    <source>
        <strain evidence="2">LA-IB0</strain>
        <tissue evidence="2">Leaf</tissue>
    </source>
</reference>
<dbReference type="AlphaFoldDB" id="A0AAV6W161"/>
<organism evidence="2 3">
    <name type="scientific">Buddleja alternifolia</name>
    <dbReference type="NCBI Taxonomy" id="168488"/>
    <lineage>
        <taxon>Eukaryota</taxon>
        <taxon>Viridiplantae</taxon>
        <taxon>Streptophyta</taxon>
        <taxon>Embryophyta</taxon>
        <taxon>Tracheophyta</taxon>
        <taxon>Spermatophyta</taxon>
        <taxon>Magnoliopsida</taxon>
        <taxon>eudicotyledons</taxon>
        <taxon>Gunneridae</taxon>
        <taxon>Pentapetalae</taxon>
        <taxon>asterids</taxon>
        <taxon>lamiids</taxon>
        <taxon>Lamiales</taxon>
        <taxon>Scrophulariaceae</taxon>
        <taxon>Buddlejeae</taxon>
        <taxon>Buddleja</taxon>
    </lineage>
</organism>
<feature type="region of interest" description="Disordered" evidence="1">
    <location>
        <begin position="208"/>
        <end position="249"/>
    </location>
</feature>
<keyword evidence="3" id="KW-1185">Reference proteome</keyword>
<evidence type="ECO:0000313" key="3">
    <source>
        <dbReference type="Proteomes" id="UP000826271"/>
    </source>
</evidence>
<sequence>MSNERQILEMWINGRMVHSPRTMYKGGQKHEFIMDLDLLNLPLLYELYYKCGGTKSVVDFYYLLPGYSMEMGVKRISPYMVDLNMVQLVEKYHDIDPEIPITIGVEEIFDPVIVLDTQGNILPSKPQIPLSKEEQLKFLLTDIDFNDTYKSITTQEFTKVGKDDAIPEVNDPVHEVNNAEVNDAELVVNDPVHEVNNAEVNDAKLVVNDPVHEDNDAEPEEEEYEESGEGEMADVAEDDRADDEFSRRY</sequence>
<proteinExistence type="predicted"/>
<gene>
    <name evidence="2" type="ORF">BUALT_Bualt19G0036000</name>
</gene>
<protein>
    <submittedName>
        <fullName evidence="2">Uncharacterized protein</fullName>
    </submittedName>
</protein>
<comment type="caution">
    <text evidence="2">The sequence shown here is derived from an EMBL/GenBank/DDBJ whole genome shotgun (WGS) entry which is preliminary data.</text>
</comment>
<accession>A0AAV6W161</accession>
<evidence type="ECO:0000313" key="2">
    <source>
        <dbReference type="EMBL" id="KAG8363568.1"/>
    </source>
</evidence>
<name>A0AAV6W161_9LAMI</name>
<evidence type="ECO:0000256" key="1">
    <source>
        <dbReference type="SAM" id="MobiDB-lite"/>
    </source>
</evidence>
<feature type="compositionally biased region" description="Acidic residues" evidence="1">
    <location>
        <begin position="215"/>
        <end position="242"/>
    </location>
</feature>
<dbReference type="Proteomes" id="UP000826271">
    <property type="component" value="Unassembled WGS sequence"/>
</dbReference>